<dbReference type="InterPro" id="IPR012349">
    <property type="entry name" value="Split_barrel_FMN-bd"/>
</dbReference>
<keyword evidence="2" id="KW-1185">Reference proteome</keyword>
<dbReference type="RefSeq" id="WP_103886476.1">
    <property type="nucleotide sequence ID" value="NZ_FNVU01000006.1"/>
</dbReference>
<dbReference type="EMBL" id="FNVU01000006">
    <property type="protein sequence ID" value="SEG55460.1"/>
    <property type="molecule type" value="Genomic_DNA"/>
</dbReference>
<dbReference type="Proteomes" id="UP000236754">
    <property type="component" value="Unassembled WGS sequence"/>
</dbReference>
<evidence type="ECO:0008006" key="3">
    <source>
        <dbReference type="Google" id="ProtNLM"/>
    </source>
</evidence>
<accession>A0A1H6B4C3</accession>
<dbReference type="InterPro" id="IPR016888">
    <property type="entry name" value="UCP028498"/>
</dbReference>
<evidence type="ECO:0000313" key="1">
    <source>
        <dbReference type="EMBL" id="SEG55460.1"/>
    </source>
</evidence>
<gene>
    <name evidence="1" type="ORF">SAMN05216223_106203</name>
</gene>
<dbReference type="Gene3D" id="2.30.110.10">
    <property type="entry name" value="Electron Transport, Fmn-binding Protein, Chain A"/>
    <property type="match status" value="1"/>
</dbReference>
<dbReference type="OrthoDB" id="162563at2"/>
<organism evidence="1 2">
    <name type="scientific">Actinacidiphila yanglinensis</name>
    <dbReference type="NCBI Taxonomy" id="310779"/>
    <lineage>
        <taxon>Bacteria</taxon>
        <taxon>Bacillati</taxon>
        <taxon>Actinomycetota</taxon>
        <taxon>Actinomycetes</taxon>
        <taxon>Kitasatosporales</taxon>
        <taxon>Streptomycetaceae</taxon>
        <taxon>Actinacidiphila</taxon>
    </lineage>
</organism>
<dbReference type="AlphaFoldDB" id="A0A1H6B4C3"/>
<proteinExistence type="predicted"/>
<name>A0A1H6B4C3_9ACTN</name>
<evidence type="ECO:0000313" key="2">
    <source>
        <dbReference type="Proteomes" id="UP000236754"/>
    </source>
</evidence>
<reference evidence="1 2" key="1">
    <citation type="submission" date="2016-10" db="EMBL/GenBank/DDBJ databases">
        <authorList>
            <person name="de Groot N.N."/>
        </authorList>
    </citation>
    <scope>NUCLEOTIDE SEQUENCE [LARGE SCALE GENOMIC DNA]</scope>
    <source>
        <strain evidence="1 2">CGMCC 4.2023</strain>
    </source>
</reference>
<sequence length="126" mass="13992">MTAAWTKDELSRIEQADELRIAPLRGDGTSRDETTIWVVRDGDDLYVRAYRGREGAWYRDATDRHQGRISSGGVTKDVTLAEAGDAALAERLDAAYRSKYGHYSATYVDPMVADGARNATLKLVPR</sequence>
<protein>
    <recommendedName>
        <fullName evidence="3">DUF2255 family protein</fullName>
    </recommendedName>
</protein>
<dbReference type="Pfam" id="PF10012">
    <property type="entry name" value="DUF2255"/>
    <property type="match status" value="1"/>
</dbReference>